<reference evidence="2" key="2">
    <citation type="journal article" date="2007" name="Science">
        <title>Draft genome sequence of the sexually transmitted pathogen Trichomonas vaginalis.</title>
        <authorList>
            <person name="Carlton J.M."/>
            <person name="Hirt R.P."/>
            <person name="Silva J.C."/>
            <person name="Delcher A.L."/>
            <person name="Schatz M."/>
            <person name="Zhao Q."/>
            <person name="Wortman J.R."/>
            <person name="Bidwell S.L."/>
            <person name="Alsmark U.C.M."/>
            <person name="Besteiro S."/>
            <person name="Sicheritz-Ponten T."/>
            <person name="Noel C.J."/>
            <person name="Dacks J.B."/>
            <person name="Foster P.G."/>
            <person name="Simillion C."/>
            <person name="Van de Peer Y."/>
            <person name="Miranda-Saavedra D."/>
            <person name="Barton G.J."/>
            <person name="Westrop G.D."/>
            <person name="Mueller S."/>
            <person name="Dessi D."/>
            <person name="Fiori P.L."/>
            <person name="Ren Q."/>
            <person name="Paulsen I."/>
            <person name="Zhang H."/>
            <person name="Bastida-Corcuera F.D."/>
            <person name="Simoes-Barbosa A."/>
            <person name="Brown M.T."/>
            <person name="Hayes R.D."/>
            <person name="Mukherjee M."/>
            <person name="Okumura C.Y."/>
            <person name="Schneider R."/>
            <person name="Smith A.J."/>
            <person name="Vanacova S."/>
            <person name="Villalvazo M."/>
            <person name="Haas B.J."/>
            <person name="Pertea M."/>
            <person name="Feldblyum T.V."/>
            <person name="Utterback T.R."/>
            <person name="Shu C.L."/>
            <person name="Osoegawa K."/>
            <person name="de Jong P.J."/>
            <person name="Hrdy I."/>
            <person name="Horvathova L."/>
            <person name="Zubacova Z."/>
            <person name="Dolezal P."/>
            <person name="Malik S.B."/>
            <person name="Logsdon J.M. Jr."/>
            <person name="Henze K."/>
            <person name="Gupta A."/>
            <person name="Wang C.C."/>
            <person name="Dunne R.L."/>
            <person name="Upcroft J.A."/>
            <person name="Upcroft P."/>
            <person name="White O."/>
            <person name="Salzberg S.L."/>
            <person name="Tang P."/>
            <person name="Chiu C.-H."/>
            <person name="Lee Y.-S."/>
            <person name="Embley T.M."/>
            <person name="Coombs G.H."/>
            <person name="Mottram J.C."/>
            <person name="Tachezy J."/>
            <person name="Fraser-Liggett C.M."/>
            <person name="Johnson P.J."/>
        </authorList>
    </citation>
    <scope>NUCLEOTIDE SEQUENCE [LARGE SCALE GENOMIC DNA]</scope>
    <source>
        <strain evidence="2">G3</strain>
    </source>
</reference>
<organism evidence="2 3">
    <name type="scientific">Trichomonas vaginalis (strain ATCC PRA-98 / G3)</name>
    <dbReference type="NCBI Taxonomy" id="412133"/>
    <lineage>
        <taxon>Eukaryota</taxon>
        <taxon>Metamonada</taxon>
        <taxon>Parabasalia</taxon>
        <taxon>Trichomonadida</taxon>
        <taxon>Trichomonadidae</taxon>
        <taxon>Trichomonas</taxon>
    </lineage>
</organism>
<sequence length="284" mass="31660">PSSTNPFVNHIPGSLFQSITNEGVIRINSENSILILEHDTFNTITSNQNGGCVFFSPGHSIYQRDTCAHKVYSSTKAKFSYVKISQALENVDYNFMISITDCTPDPVSDIFWIGGGKTSLSNYNSTNNYASFSTAFYFGNSVGQANASFINVLSGTATYSSLVYSDSNCILKHSNFYNNKVNEKTECLLAVHASIFVIDHCVFAQNSAQIFANNKISVLSCSFYENSFSSTYPSIPYSGTHSFTVNTQCHMWKHDDCIKKYSCVSQYFTINSFLFSFSIFILFL</sequence>
<gene>
    <name evidence="2" type="ORF">TVAG_552550</name>
</gene>
<dbReference type="InParanoid" id="A2I053"/>
<dbReference type="VEuPathDB" id="TrichDB:TVAG_552550"/>
<dbReference type="Proteomes" id="UP000001542">
    <property type="component" value="Unassembled WGS sequence"/>
</dbReference>
<keyword evidence="1" id="KW-0812">Transmembrane</keyword>
<feature type="transmembrane region" description="Helical" evidence="1">
    <location>
        <begin position="264"/>
        <end position="283"/>
    </location>
</feature>
<proteinExistence type="predicted"/>
<accession>A2I053</accession>
<keyword evidence="1" id="KW-1133">Transmembrane helix</keyword>
<evidence type="ECO:0000313" key="3">
    <source>
        <dbReference type="Proteomes" id="UP000001542"/>
    </source>
</evidence>
<keyword evidence="1" id="KW-0472">Membrane</keyword>
<dbReference type="EMBL" id="DS150145">
    <property type="protein sequence ID" value="EAX64964.1"/>
    <property type="molecule type" value="Genomic_DNA"/>
</dbReference>
<protein>
    <submittedName>
        <fullName evidence="2">Uncharacterized protein</fullName>
    </submittedName>
</protein>
<dbReference type="VEuPathDB" id="TrichDB:TVAGG3_0240390"/>
<reference evidence="2" key="1">
    <citation type="submission" date="2006-10" db="EMBL/GenBank/DDBJ databases">
        <authorList>
            <person name="Amadeo P."/>
            <person name="Zhao Q."/>
            <person name="Wortman J."/>
            <person name="Fraser-Liggett C."/>
            <person name="Carlton J."/>
        </authorList>
    </citation>
    <scope>NUCLEOTIDE SEQUENCE</scope>
    <source>
        <strain evidence="2">G3</strain>
    </source>
</reference>
<keyword evidence="3" id="KW-1185">Reference proteome</keyword>
<dbReference type="AlphaFoldDB" id="A2I053"/>
<evidence type="ECO:0000313" key="2">
    <source>
        <dbReference type="EMBL" id="EAX64964.1"/>
    </source>
</evidence>
<feature type="non-terminal residue" evidence="2">
    <location>
        <position position="1"/>
    </location>
</feature>
<evidence type="ECO:0000256" key="1">
    <source>
        <dbReference type="SAM" id="Phobius"/>
    </source>
</evidence>
<name>A2I053_TRIV3</name>